<evidence type="ECO:0000256" key="1">
    <source>
        <dbReference type="SAM" id="MobiDB-lite"/>
    </source>
</evidence>
<keyword evidence="2" id="KW-0732">Signal</keyword>
<evidence type="ECO:0000313" key="4">
    <source>
        <dbReference type="Proteomes" id="UP000306147"/>
    </source>
</evidence>
<reference evidence="3 4" key="1">
    <citation type="submission" date="2019-04" db="EMBL/GenBank/DDBJ databases">
        <title>Sphingomonas psychrotolerans sp. nov., isolated from soil in the Tianshan Mountains, Xinjiang, China.</title>
        <authorList>
            <person name="Luo Y."/>
            <person name="Sheng H."/>
        </authorList>
    </citation>
    <scope>NUCLEOTIDE SEQUENCE [LARGE SCALE GENOMIC DNA]</scope>
    <source>
        <strain evidence="3 4">ZFGT-11</strain>
    </source>
</reference>
<feature type="compositionally biased region" description="Low complexity" evidence="1">
    <location>
        <begin position="126"/>
        <end position="138"/>
    </location>
</feature>
<dbReference type="SUPFAM" id="SSF48452">
    <property type="entry name" value="TPR-like"/>
    <property type="match status" value="1"/>
</dbReference>
<comment type="caution">
    <text evidence="3">The sequence shown here is derived from an EMBL/GenBank/DDBJ whole genome shotgun (WGS) entry which is preliminary data.</text>
</comment>
<evidence type="ECO:0000313" key="3">
    <source>
        <dbReference type="EMBL" id="TGX54864.1"/>
    </source>
</evidence>
<protein>
    <submittedName>
        <fullName evidence="3">Uncharacterized protein</fullName>
    </submittedName>
</protein>
<feature type="compositionally biased region" description="Low complexity" evidence="1">
    <location>
        <begin position="159"/>
        <end position="174"/>
    </location>
</feature>
<gene>
    <name evidence="3" type="ORF">E5A73_05300</name>
</gene>
<organism evidence="3 4">
    <name type="scientific">Sphingomonas gei</name>
    <dbReference type="NCBI Taxonomy" id="1395960"/>
    <lineage>
        <taxon>Bacteria</taxon>
        <taxon>Pseudomonadati</taxon>
        <taxon>Pseudomonadota</taxon>
        <taxon>Alphaproteobacteria</taxon>
        <taxon>Sphingomonadales</taxon>
        <taxon>Sphingomonadaceae</taxon>
        <taxon>Sphingomonas</taxon>
    </lineage>
</organism>
<proteinExistence type="predicted"/>
<dbReference type="OrthoDB" id="7390214at2"/>
<feature type="signal peptide" evidence="2">
    <location>
        <begin position="1"/>
        <end position="22"/>
    </location>
</feature>
<feature type="chain" id="PRO_5020513179" evidence="2">
    <location>
        <begin position="23"/>
        <end position="323"/>
    </location>
</feature>
<dbReference type="AlphaFoldDB" id="A0A4S1XE93"/>
<evidence type="ECO:0000256" key="2">
    <source>
        <dbReference type="SAM" id="SignalP"/>
    </source>
</evidence>
<dbReference type="RefSeq" id="WP_135962759.1">
    <property type="nucleotide sequence ID" value="NZ_SRXT01000002.1"/>
</dbReference>
<keyword evidence="4" id="KW-1185">Reference proteome</keyword>
<accession>A0A4S1XE93</accession>
<dbReference type="Gene3D" id="1.20.5.110">
    <property type="match status" value="1"/>
</dbReference>
<sequence>MRYWMTAAALSALLAGTGSAHAQSTAVEGRVDRLEREMRAVQRKVFPGGAGQTIEPQIVPETSTEVSGTPAGTPISDLTQRVAALENQVQTLTGQVEQDGYRLKQLEDGFNAYKRATDARLKALEASGSSPGGSDADPVIAPVDLGGAPARPTRPTRPAPTDTRPAPAEDTAAPKPSGTRAQQVAAVEKPNSGDPAEDGYTYGYRLWQAKLYPEARRELEGVATKYPQHRRASFSQNLLGRAYLDAGAPSLAAVAFYENYKKNPNGERAPDSLYYLAQALTKLKKPAGEVCKVYTELDQLYGARLSAEMKTGIAEGRVAQKCK</sequence>
<dbReference type="Proteomes" id="UP000306147">
    <property type="component" value="Unassembled WGS sequence"/>
</dbReference>
<dbReference type="InterPro" id="IPR011990">
    <property type="entry name" value="TPR-like_helical_dom_sf"/>
</dbReference>
<dbReference type="Gene3D" id="1.25.40.10">
    <property type="entry name" value="Tetratricopeptide repeat domain"/>
    <property type="match status" value="1"/>
</dbReference>
<name>A0A4S1XE93_9SPHN</name>
<dbReference type="EMBL" id="SRXT01000002">
    <property type="protein sequence ID" value="TGX54864.1"/>
    <property type="molecule type" value="Genomic_DNA"/>
</dbReference>
<feature type="region of interest" description="Disordered" evidence="1">
    <location>
        <begin position="125"/>
        <end position="197"/>
    </location>
</feature>